<dbReference type="EC" id="2.5.1.30" evidence="2"/>
<dbReference type="eggNOG" id="COG4769">
    <property type="taxonomic scope" value="Bacteria"/>
</dbReference>
<comment type="caution">
    <text evidence="2">The sequence shown here is derived from an EMBL/GenBank/DDBJ whole genome shotgun (WGS) entry which is preliminary data.</text>
</comment>
<protein>
    <submittedName>
        <fullName evidence="2">Heptaprenyl diphosphate synthase component I</fullName>
        <ecNumber evidence="2">2.5.1.30</ecNumber>
    </submittedName>
</protein>
<dbReference type="Pfam" id="PF07456">
    <property type="entry name" value="Hpre_diP_synt_I"/>
    <property type="match status" value="1"/>
</dbReference>
<proteinExistence type="predicted"/>
<dbReference type="Gene3D" id="1.10.1760.20">
    <property type="match status" value="1"/>
</dbReference>
<dbReference type="AlphaFoldDB" id="K2QDD2"/>
<organism evidence="2 3">
    <name type="scientific">Lactococcus garvieae DCC43</name>
    <dbReference type="NCBI Taxonomy" id="1231377"/>
    <lineage>
        <taxon>Bacteria</taxon>
        <taxon>Bacillati</taxon>
        <taxon>Bacillota</taxon>
        <taxon>Bacilli</taxon>
        <taxon>Lactobacillales</taxon>
        <taxon>Streptococcaceae</taxon>
        <taxon>Lactococcus</taxon>
    </lineage>
</organism>
<gene>
    <name evidence="2" type="ORF">C426_1246</name>
</gene>
<dbReference type="RefSeq" id="WP_003135772.1">
    <property type="nucleotide sequence ID" value="NZ_AMQS01000014.1"/>
</dbReference>
<dbReference type="Proteomes" id="UP000006787">
    <property type="component" value="Unassembled WGS sequence"/>
</dbReference>
<feature type="transmembrane region" description="Helical" evidence="1">
    <location>
        <begin position="38"/>
        <end position="55"/>
    </location>
</feature>
<feature type="transmembrane region" description="Helical" evidence="1">
    <location>
        <begin position="104"/>
        <end position="126"/>
    </location>
</feature>
<feature type="transmembrane region" description="Helical" evidence="1">
    <location>
        <begin position="6"/>
        <end position="26"/>
    </location>
</feature>
<keyword evidence="1" id="KW-1133">Transmembrane helix</keyword>
<feature type="transmembrane region" description="Helical" evidence="1">
    <location>
        <begin position="132"/>
        <end position="152"/>
    </location>
</feature>
<reference evidence="2 3" key="1">
    <citation type="journal article" date="2012" name="J. Bacteriol.">
        <title>Genome Sequence of the Bacteriocin-Producing Strain Lactococcus garvieae DCC43.</title>
        <authorList>
            <person name="Gabrielsen C."/>
            <person name="Brede D.A."/>
            <person name="Hernandez P.E."/>
            <person name="Nes I.F."/>
            <person name="Diep D.B."/>
        </authorList>
    </citation>
    <scope>NUCLEOTIDE SEQUENCE [LARGE SCALE GENOMIC DNA]</scope>
    <source>
        <strain evidence="2 3">DCC43</strain>
    </source>
</reference>
<sequence length="176" mass="19083">MNVKENIYVALLTAVAVVMGIFESWIPAFFAFAPGAKVGLANLVMIIAIFTLNWHKVWTMQVLRLLITALFTGFSVFIYSAAGAILSLLAMYLMKKLGPKRVSLIGISVVGGFFHNLGQLAVASLLAGASAVMLYLPWLAFFGMLAGFAIGIGGNQIIQRVAPIQLLFIKESKKWT</sequence>
<keyword evidence="2" id="KW-0808">Transferase</keyword>
<dbReference type="PIRSF" id="PIRSF027391">
    <property type="entry name" value="Hpre_diP_synt_I"/>
    <property type="match status" value="1"/>
</dbReference>
<evidence type="ECO:0000313" key="2">
    <source>
        <dbReference type="EMBL" id="EKF51432.1"/>
    </source>
</evidence>
<dbReference type="GO" id="GO:0000010">
    <property type="term" value="F:heptaprenyl diphosphate synthase activity"/>
    <property type="evidence" value="ECO:0007669"/>
    <property type="project" value="UniProtKB-EC"/>
</dbReference>
<dbReference type="InterPro" id="IPR014535">
    <property type="entry name" value="Hpre_diP_synt_I"/>
</dbReference>
<evidence type="ECO:0000313" key="3">
    <source>
        <dbReference type="Proteomes" id="UP000006787"/>
    </source>
</evidence>
<keyword evidence="1" id="KW-0472">Membrane</keyword>
<keyword evidence="1" id="KW-0812">Transmembrane</keyword>
<evidence type="ECO:0000256" key="1">
    <source>
        <dbReference type="SAM" id="Phobius"/>
    </source>
</evidence>
<dbReference type="PATRIC" id="fig|1231377.3.peg.1247"/>
<dbReference type="EMBL" id="AMQS01000014">
    <property type="protein sequence ID" value="EKF51432.1"/>
    <property type="molecule type" value="Genomic_DNA"/>
</dbReference>
<feature type="transmembrane region" description="Helical" evidence="1">
    <location>
        <begin position="67"/>
        <end position="92"/>
    </location>
</feature>
<accession>K2QDD2</accession>
<dbReference type="InterPro" id="IPR010898">
    <property type="entry name" value="Hpre_diP_synth_I"/>
</dbReference>
<name>K2QDD2_9LACT</name>